<dbReference type="InterPro" id="IPR042197">
    <property type="entry name" value="Apaf_helical"/>
</dbReference>
<dbReference type="GO" id="GO:0003677">
    <property type="term" value="F:DNA binding"/>
    <property type="evidence" value="ECO:0007669"/>
    <property type="project" value="UniProtKB-KW"/>
</dbReference>
<dbReference type="Proteomes" id="UP000238479">
    <property type="component" value="Chromosome 3"/>
</dbReference>
<keyword evidence="1" id="KW-0433">Leucine-rich repeat</keyword>
<dbReference type="EMBL" id="PDCK01000041">
    <property type="protein sequence ID" value="PRQ44679.1"/>
    <property type="molecule type" value="Genomic_DNA"/>
</dbReference>
<dbReference type="Gene3D" id="3.40.50.10140">
    <property type="entry name" value="Toll/interleukin-1 receptor homology (TIR) domain"/>
    <property type="match status" value="1"/>
</dbReference>
<dbReference type="GO" id="GO:0006952">
    <property type="term" value="P:defense response"/>
    <property type="evidence" value="ECO:0007669"/>
    <property type="project" value="UniProtKB-KW"/>
</dbReference>
<dbReference type="SMART" id="SM00255">
    <property type="entry name" value="TIR"/>
    <property type="match status" value="1"/>
</dbReference>
<evidence type="ECO:0000256" key="4">
    <source>
        <dbReference type="ARBA" id="ARBA00023027"/>
    </source>
</evidence>
<dbReference type="AlphaFoldDB" id="A0A2P6RE10"/>
<keyword evidence="6" id="KW-0238">DNA-binding</keyword>
<keyword evidence="3" id="KW-0611">Plant defense</keyword>
<evidence type="ECO:0000313" key="6">
    <source>
        <dbReference type="EMBL" id="PRQ44679.1"/>
    </source>
</evidence>
<gene>
    <name evidence="6" type="ORF">RchiOBHm_Chr3g0481881</name>
</gene>
<comment type="caution">
    <text evidence="6">The sequence shown here is derived from an EMBL/GenBank/DDBJ whole genome shotgun (WGS) entry which is preliminary data.</text>
</comment>
<dbReference type="InterPro" id="IPR027417">
    <property type="entry name" value="P-loop_NTPase"/>
</dbReference>
<proteinExistence type="predicted"/>
<dbReference type="InterPro" id="IPR035897">
    <property type="entry name" value="Toll_tir_struct_dom_sf"/>
</dbReference>
<dbReference type="GO" id="GO:0043531">
    <property type="term" value="F:ADP binding"/>
    <property type="evidence" value="ECO:0007669"/>
    <property type="project" value="InterPro"/>
</dbReference>
<sequence>MALSTHRASPSLAWDESPPRWKFDVFLSFRGEDTRWGFISHLYCELQFWRAFKIFKDDRELEIGASISPELLRAIEQSHLAIVVLSPDYASSTWCLDELSKIIESMETGDKRILPVFFNVDPSDVRHQRSSFADAFAKHKVKFSNQIEKVERWREALKKVSNFSGWHAKNFKCESELIQVIVRCVWEKLHPPITLSDCKDKLVGIEIGLGQMSLYLAPEEKDVRIIGIWGMGGVGKTTLARLVYEKLSHKFEVAKFLVDGTIVDLQKQILSPILKENNSQVWNEHEGTLFIRRYLSNKKVLLVFDDVNRCDHLKSLTRYKSWFGDGSRIIVTTRDERVLIQNDIEMSFELAGLSHNYAQGLPLALEVLGGFLYKRDLDAWNSELESLKRIPDPTIFNLLKLSYDALDDLQKNIFLDIAFFYKGLDKRRVIELLQYCYGLNVRIVIDVLKEKSLLTIGLHNNVGMHGLVQEMAWEIVRQESREEPGLRSHLCHRNDIFHVFMRNTGTEAIKGIRLCLPLLEEADSSWNCECFSKMPKLMFLEFDNLIISSGPKSLPNSLIILKWNWYPSKSLPAGFRPNILAELKMPRSNLVRLWDGRKDLPNLKYMDLTMSKNLKETPDFTA</sequence>
<dbReference type="InterPro" id="IPR000157">
    <property type="entry name" value="TIR_dom"/>
</dbReference>
<dbReference type="FunFam" id="3.40.50.10140:FF:000007">
    <property type="entry name" value="Disease resistance protein (TIR-NBS-LRR class)"/>
    <property type="match status" value="1"/>
</dbReference>
<dbReference type="InterPro" id="IPR036390">
    <property type="entry name" value="WH_DNA-bd_sf"/>
</dbReference>
<evidence type="ECO:0000259" key="5">
    <source>
        <dbReference type="PROSITE" id="PS50104"/>
    </source>
</evidence>
<protein>
    <submittedName>
        <fullName evidence="6">Putative TIR domain, winged helix-turn-helix DNA-binding domain-containing protein</fullName>
    </submittedName>
</protein>
<keyword evidence="7" id="KW-1185">Reference proteome</keyword>
<evidence type="ECO:0000313" key="7">
    <source>
        <dbReference type="Proteomes" id="UP000238479"/>
    </source>
</evidence>
<dbReference type="GO" id="GO:0007165">
    <property type="term" value="P:signal transduction"/>
    <property type="evidence" value="ECO:0007669"/>
    <property type="project" value="InterPro"/>
</dbReference>
<dbReference type="Pfam" id="PF07725">
    <property type="entry name" value="LRR_3"/>
    <property type="match status" value="1"/>
</dbReference>
<dbReference type="InterPro" id="IPR002182">
    <property type="entry name" value="NB-ARC"/>
</dbReference>
<dbReference type="SUPFAM" id="SSF52200">
    <property type="entry name" value="Toll/Interleukin receptor TIR domain"/>
    <property type="match status" value="1"/>
</dbReference>
<dbReference type="Gramene" id="PRQ44679">
    <property type="protein sequence ID" value="PRQ44679"/>
    <property type="gene ID" value="RchiOBHm_Chr3g0481881"/>
</dbReference>
<dbReference type="InterPro" id="IPR011713">
    <property type="entry name" value="Leu-rich_rpt_3"/>
</dbReference>
<organism evidence="6 7">
    <name type="scientific">Rosa chinensis</name>
    <name type="common">China rose</name>
    <dbReference type="NCBI Taxonomy" id="74649"/>
    <lineage>
        <taxon>Eukaryota</taxon>
        <taxon>Viridiplantae</taxon>
        <taxon>Streptophyta</taxon>
        <taxon>Embryophyta</taxon>
        <taxon>Tracheophyta</taxon>
        <taxon>Spermatophyta</taxon>
        <taxon>Magnoliopsida</taxon>
        <taxon>eudicotyledons</taxon>
        <taxon>Gunneridae</taxon>
        <taxon>Pentapetalae</taxon>
        <taxon>rosids</taxon>
        <taxon>fabids</taxon>
        <taxon>Rosales</taxon>
        <taxon>Rosaceae</taxon>
        <taxon>Rosoideae</taxon>
        <taxon>Rosoideae incertae sedis</taxon>
        <taxon>Rosa</taxon>
    </lineage>
</organism>
<dbReference type="PANTHER" id="PTHR11017">
    <property type="entry name" value="LEUCINE-RICH REPEAT-CONTAINING PROTEIN"/>
    <property type="match status" value="1"/>
</dbReference>
<accession>A0A2P6RE10</accession>
<feature type="domain" description="TIR" evidence="5">
    <location>
        <begin position="21"/>
        <end position="189"/>
    </location>
</feature>
<dbReference type="Gene3D" id="1.10.8.430">
    <property type="entry name" value="Helical domain of apoptotic protease-activating factors"/>
    <property type="match status" value="1"/>
</dbReference>
<evidence type="ECO:0000256" key="3">
    <source>
        <dbReference type="ARBA" id="ARBA00022821"/>
    </source>
</evidence>
<name>A0A2P6RE10_ROSCH</name>
<reference evidence="6 7" key="1">
    <citation type="journal article" date="2018" name="Nat. Genet.">
        <title>The Rosa genome provides new insights in the design of modern roses.</title>
        <authorList>
            <person name="Bendahmane M."/>
        </authorList>
    </citation>
    <scope>NUCLEOTIDE SEQUENCE [LARGE SCALE GENOMIC DNA]</scope>
    <source>
        <strain evidence="7">cv. Old Blush</strain>
    </source>
</reference>
<evidence type="ECO:0000256" key="2">
    <source>
        <dbReference type="ARBA" id="ARBA00022737"/>
    </source>
</evidence>
<dbReference type="Pfam" id="PF01582">
    <property type="entry name" value="TIR"/>
    <property type="match status" value="1"/>
</dbReference>
<dbReference type="SUPFAM" id="SSF46785">
    <property type="entry name" value="Winged helix' DNA-binding domain"/>
    <property type="match status" value="1"/>
</dbReference>
<dbReference type="STRING" id="74649.A0A2P6RE10"/>
<dbReference type="PANTHER" id="PTHR11017:SF527">
    <property type="entry name" value="TMV RESISTANCE PROTEIN N-LIKE"/>
    <property type="match status" value="1"/>
</dbReference>
<dbReference type="Pfam" id="PF23282">
    <property type="entry name" value="WHD_ROQ1"/>
    <property type="match status" value="1"/>
</dbReference>
<dbReference type="InterPro" id="IPR044974">
    <property type="entry name" value="Disease_R_plants"/>
</dbReference>
<dbReference type="PROSITE" id="PS50104">
    <property type="entry name" value="TIR"/>
    <property type="match status" value="1"/>
</dbReference>
<dbReference type="Gene3D" id="3.40.50.300">
    <property type="entry name" value="P-loop containing nucleotide triphosphate hydrolases"/>
    <property type="match status" value="1"/>
</dbReference>
<dbReference type="Pfam" id="PF00931">
    <property type="entry name" value="NB-ARC"/>
    <property type="match status" value="1"/>
</dbReference>
<dbReference type="OMA" id="HERNTTI"/>
<evidence type="ECO:0000256" key="1">
    <source>
        <dbReference type="ARBA" id="ARBA00022614"/>
    </source>
</evidence>
<dbReference type="PRINTS" id="PR00364">
    <property type="entry name" value="DISEASERSIST"/>
</dbReference>
<keyword evidence="4" id="KW-0520">NAD</keyword>
<dbReference type="SUPFAM" id="SSF52058">
    <property type="entry name" value="L domain-like"/>
    <property type="match status" value="1"/>
</dbReference>
<dbReference type="SUPFAM" id="SSF52540">
    <property type="entry name" value="P-loop containing nucleoside triphosphate hydrolases"/>
    <property type="match status" value="1"/>
</dbReference>
<keyword evidence="2" id="KW-0677">Repeat</keyword>
<dbReference type="InterPro" id="IPR058192">
    <property type="entry name" value="WHD_ROQ1-like"/>
</dbReference>